<sequence>MAFDRIDPHIEAESTKGLDTRALLMELERKDRELNDLKHILEQSNSKYEELMTVTKNNSLENYRIQSIQAKKELDSILYRQRISEQESCNYYINRRFENFNQDMYREKQELRKLISNNQLQYQKENTEIRKKLDEGKNILEKYIKNSIPESTIKNQPVVNNFYITNGNPKTFTKLLGVNPTNSNKKIIKAIEDSKSGSKNHPPKKYISKSREKFPKPKNPAISSKPKTENTCSVTSNQKTTFGKQLKDTKTPIRQNGLPIRVDQSHKTPTQSGIKQNKPTSEKSPKGDPAKKNPPRKPQSQSKPAQNKKAPVRK</sequence>
<evidence type="ECO:0000313" key="3">
    <source>
        <dbReference type="EMBL" id="OLY82077.1"/>
    </source>
</evidence>
<name>A0A1R0GLF0_9FUNG</name>
<keyword evidence="4" id="KW-1185">Reference proteome</keyword>
<gene>
    <name evidence="3" type="ORF">AYI68_g3809</name>
    <name evidence="2" type="ORF">AYI68_g8251</name>
</gene>
<dbReference type="AlphaFoldDB" id="A0A1R0GLF0"/>
<dbReference type="EMBL" id="LSSL01001933">
    <property type="protein sequence ID" value="OLY82077.1"/>
    <property type="molecule type" value="Genomic_DNA"/>
</dbReference>
<proteinExistence type="predicted"/>
<reference evidence="2" key="2">
    <citation type="submission" date="2017-01" db="EMBL/GenBank/DDBJ databases">
        <authorList>
            <person name="Mah S.A."/>
            <person name="Swanson W.J."/>
            <person name="Moy G.W."/>
            <person name="Vacquier V.D."/>
        </authorList>
    </citation>
    <scope>NUCLEOTIDE SEQUENCE</scope>
    <source>
        <strain evidence="2">ALG-7-W6</strain>
    </source>
</reference>
<organism evidence="2 4">
    <name type="scientific">Smittium mucronatum</name>
    <dbReference type="NCBI Taxonomy" id="133383"/>
    <lineage>
        <taxon>Eukaryota</taxon>
        <taxon>Fungi</taxon>
        <taxon>Fungi incertae sedis</taxon>
        <taxon>Zoopagomycota</taxon>
        <taxon>Kickxellomycotina</taxon>
        <taxon>Harpellomycetes</taxon>
        <taxon>Harpellales</taxon>
        <taxon>Legeriomycetaceae</taxon>
        <taxon>Smittium</taxon>
    </lineage>
</organism>
<dbReference type="EMBL" id="LSSL01007718">
    <property type="protein sequence ID" value="OLY77714.1"/>
    <property type="molecule type" value="Genomic_DNA"/>
</dbReference>
<feature type="region of interest" description="Disordered" evidence="1">
    <location>
        <begin position="191"/>
        <end position="314"/>
    </location>
</feature>
<evidence type="ECO:0000313" key="2">
    <source>
        <dbReference type="EMBL" id="OLY77714.1"/>
    </source>
</evidence>
<protein>
    <submittedName>
        <fullName evidence="2">Uncharacterized protein</fullName>
    </submittedName>
</protein>
<evidence type="ECO:0000256" key="1">
    <source>
        <dbReference type="SAM" id="MobiDB-lite"/>
    </source>
</evidence>
<evidence type="ECO:0000313" key="4">
    <source>
        <dbReference type="Proteomes" id="UP000187455"/>
    </source>
</evidence>
<feature type="compositionally biased region" description="Basic and acidic residues" evidence="1">
    <location>
        <begin position="280"/>
        <end position="291"/>
    </location>
</feature>
<feature type="compositionally biased region" description="Polar residues" evidence="1">
    <location>
        <begin position="267"/>
        <end position="279"/>
    </location>
</feature>
<comment type="caution">
    <text evidence="2">The sequence shown here is derived from an EMBL/GenBank/DDBJ whole genome shotgun (WGS) entry which is preliminary data.</text>
</comment>
<reference evidence="2 4" key="1">
    <citation type="journal article" date="2016" name="Mol. Biol. Evol.">
        <title>Genome-Wide Survey of Gut Fungi (Harpellales) Reveals the First Horizontally Transferred Ubiquitin Gene from a Mosquito Host.</title>
        <authorList>
            <person name="Wang Y."/>
            <person name="White M.M."/>
            <person name="Kvist S."/>
            <person name="Moncalvo J.M."/>
        </authorList>
    </citation>
    <scope>NUCLEOTIDE SEQUENCE [LARGE SCALE GENOMIC DNA]</scope>
    <source>
        <strain evidence="2 4">ALG-7-W6</strain>
    </source>
</reference>
<accession>A0A1R0GLF0</accession>
<feature type="compositionally biased region" description="Polar residues" evidence="1">
    <location>
        <begin position="229"/>
        <end position="243"/>
    </location>
</feature>
<dbReference type="Proteomes" id="UP000187455">
    <property type="component" value="Unassembled WGS sequence"/>
</dbReference>